<dbReference type="Pfam" id="PF24681">
    <property type="entry name" value="Kelch_KLHDC2_KLHL20_DRC7"/>
    <property type="match status" value="1"/>
</dbReference>
<keyword evidence="1 3" id="KW-0812">Transmembrane</keyword>
<organism evidence="3 4">
    <name type="scientific">Bacteroides thetaiotaomicron</name>
    <dbReference type="NCBI Taxonomy" id="818"/>
    <lineage>
        <taxon>Bacteria</taxon>
        <taxon>Pseudomonadati</taxon>
        <taxon>Bacteroidota</taxon>
        <taxon>Bacteroidia</taxon>
        <taxon>Bacteroidales</taxon>
        <taxon>Bacteroidaceae</taxon>
        <taxon>Bacteroides</taxon>
    </lineage>
</organism>
<proteinExistence type="predicted"/>
<dbReference type="AlphaFoldDB" id="A0A174PUB4"/>
<keyword evidence="2" id="KW-0732">Signal</keyword>
<accession>A0A174PUB4</accession>
<evidence type="ECO:0000313" key="4">
    <source>
        <dbReference type="Proteomes" id="UP000095576"/>
    </source>
</evidence>
<dbReference type="InterPro" id="IPR051677">
    <property type="entry name" value="AfsR-DnrI-RedD_regulator"/>
</dbReference>
<feature type="chain" id="PRO_5008030265" evidence="2">
    <location>
        <begin position="23"/>
        <end position="868"/>
    </location>
</feature>
<dbReference type="InterPro" id="IPR015915">
    <property type="entry name" value="Kelch-typ_b-propeller"/>
</dbReference>
<name>A0A174PUB4_BACT4</name>
<gene>
    <name evidence="3" type="ORF">ERS852511_02673</name>
</gene>
<dbReference type="Proteomes" id="UP000095576">
    <property type="component" value="Unassembled WGS sequence"/>
</dbReference>
<keyword evidence="1" id="KW-1133">Transmembrane helix</keyword>
<sequence length="868" mass="101533">MRSLRCILFLLTSCLSMIELYAQGLQFYGYEKRIDERASYQVFEDDKLPDFSDEISVAFEYSAQELTSPGYILFLKDKKNTKAYNLTYLYNHFTGISSFMFSEDGKKIYHTTDFKGNDIKCKWTPISLRIHPKLNQADIRIGNDSVQIKDIGLQDEFFSPQLYFGMCDYILEIASFSIRNLSVSNGKKTWRMPLNESHSEEVHDAEGNIIGHVKNPVWLINQSYYWEPCFNYSSASPAGFVFDKRHQKMFIYNEDSLITYNWYTKESTAKPYFNSPTINLRLGMNFLDEETSNVYAYELTEGKMISRLSTLTTEWEEIKNDASAPYLYAHHHCGFYHPDKKKLLIFGGYGNRSYSDMFLSYDIGLNRWDTIHFSGDRILPRFFAGMAVSPDYKRIYVYGGKGNESGDQNIGLEYFYDLYQIDMEKHTIRKLWNHPPPKMNRIVARNMILSKDEKSIYFLGYPEYIPHSYLQLYRMEIANGTYEALGDSIPMISEEIATNANLYYDDELGKFYCSIQEFEKFGETTTRIYSLVAPPVSLEAVRYYDLRKTKDIFWLKYSIVMIVITIFGLFSFYFISRKRKRSATCTTIIESFPTENKLNVPKDTQIADSPNEATLEIMEVHFRNRNAIYLWGTFAVLDRNGKDITYLFSPKLRTIFLYILLNSVSGDGVLSSDMNELFWPEKTDDKVKNLKGVTINHIRKLLQEIDGIELVYEKGRFHLEFQDDFYCDYVRFSHLLKNEKVITLDKEVIDKLLKILVRGKFLNGIDHELFDYYKHKIEEHILTIIPSEIDKAYKAAHFTLVIRLCNVWTSVDPLSEQALYYAVGSYQKLNHPTEALKRYNSFITTYKKAMNEEYTVKYENISSPTLKT</sequence>
<keyword evidence="1" id="KW-0472">Membrane</keyword>
<dbReference type="GO" id="GO:0003677">
    <property type="term" value="F:DNA binding"/>
    <property type="evidence" value="ECO:0007669"/>
    <property type="project" value="TreeGrafter"/>
</dbReference>
<protein>
    <submittedName>
        <fullName evidence="3">Putative transmembrane protein</fullName>
    </submittedName>
</protein>
<reference evidence="3 4" key="1">
    <citation type="submission" date="2015-09" db="EMBL/GenBank/DDBJ databases">
        <authorList>
            <consortium name="Pathogen Informatics"/>
        </authorList>
    </citation>
    <scope>NUCLEOTIDE SEQUENCE [LARGE SCALE GENOMIC DNA]</scope>
    <source>
        <strain evidence="3 4">2789STDY5834899</strain>
    </source>
</reference>
<evidence type="ECO:0000313" key="3">
    <source>
        <dbReference type="EMBL" id="CUP61945.1"/>
    </source>
</evidence>
<dbReference type="PANTHER" id="PTHR35807:SF1">
    <property type="entry name" value="TRANSCRIPTIONAL REGULATOR REDD"/>
    <property type="match status" value="1"/>
</dbReference>
<dbReference type="GO" id="GO:0006355">
    <property type="term" value="P:regulation of DNA-templated transcription"/>
    <property type="evidence" value="ECO:0007669"/>
    <property type="project" value="TreeGrafter"/>
</dbReference>
<dbReference type="SUPFAM" id="SSF117281">
    <property type="entry name" value="Kelch motif"/>
    <property type="match status" value="1"/>
</dbReference>
<evidence type="ECO:0000256" key="2">
    <source>
        <dbReference type="SAM" id="SignalP"/>
    </source>
</evidence>
<dbReference type="EMBL" id="CZAP01000009">
    <property type="protein sequence ID" value="CUP61945.1"/>
    <property type="molecule type" value="Genomic_DNA"/>
</dbReference>
<feature type="transmembrane region" description="Helical" evidence="1">
    <location>
        <begin position="554"/>
        <end position="575"/>
    </location>
</feature>
<dbReference type="PANTHER" id="PTHR35807">
    <property type="entry name" value="TRANSCRIPTIONAL REGULATOR REDD-RELATED"/>
    <property type="match status" value="1"/>
</dbReference>
<dbReference type="Gene3D" id="2.120.10.80">
    <property type="entry name" value="Kelch-type beta propeller"/>
    <property type="match status" value="1"/>
</dbReference>
<evidence type="ECO:0000256" key="1">
    <source>
        <dbReference type="SAM" id="Phobius"/>
    </source>
</evidence>
<feature type="signal peptide" evidence="2">
    <location>
        <begin position="1"/>
        <end position="22"/>
    </location>
</feature>